<dbReference type="AlphaFoldDB" id="A0A9X3NPJ7"/>
<proteinExistence type="predicted"/>
<evidence type="ECO:0000313" key="3">
    <source>
        <dbReference type="Proteomes" id="UP001140076"/>
    </source>
</evidence>
<dbReference type="EMBL" id="JAJAQC010000010">
    <property type="protein sequence ID" value="MDA0564335.1"/>
    <property type="molecule type" value="Genomic_DNA"/>
</dbReference>
<keyword evidence="1" id="KW-0472">Membrane</keyword>
<dbReference type="InterPro" id="IPR025333">
    <property type="entry name" value="DUF4239"/>
</dbReference>
<protein>
    <submittedName>
        <fullName evidence="2">DUF4239 domain-containing protein</fullName>
    </submittedName>
</protein>
<gene>
    <name evidence="2" type="ORF">LG943_08345</name>
</gene>
<evidence type="ECO:0000256" key="1">
    <source>
        <dbReference type="SAM" id="Phobius"/>
    </source>
</evidence>
<feature type="transmembrane region" description="Helical" evidence="1">
    <location>
        <begin position="39"/>
        <end position="61"/>
    </location>
</feature>
<keyword evidence="1" id="KW-0812">Transmembrane</keyword>
<dbReference type="RefSeq" id="WP_270071621.1">
    <property type="nucleotide sequence ID" value="NZ_JAJAQC010000010.1"/>
</dbReference>
<evidence type="ECO:0000313" key="2">
    <source>
        <dbReference type="EMBL" id="MDA0564335.1"/>
    </source>
</evidence>
<organism evidence="2 3">
    <name type="scientific">Streptomonospora mangrovi</name>
    <dbReference type="NCBI Taxonomy" id="2883123"/>
    <lineage>
        <taxon>Bacteria</taxon>
        <taxon>Bacillati</taxon>
        <taxon>Actinomycetota</taxon>
        <taxon>Actinomycetes</taxon>
        <taxon>Streptosporangiales</taxon>
        <taxon>Nocardiopsidaceae</taxon>
        <taxon>Streptomonospora</taxon>
    </lineage>
</organism>
<keyword evidence="1" id="KW-1133">Transmembrane helix</keyword>
<dbReference type="Proteomes" id="UP001140076">
    <property type="component" value="Unassembled WGS sequence"/>
</dbReference>
<name>A0A9X3NPJ7_9ACTN</name>
<feature type="transmembrane region" description="Helical" evidence="1">
    <location>
        <begin position="173"/>
        <end position="194"/>
    </location>
</feature>
<feature type="transmembrane region" description="Helical" evidence="1">
    <location>
        <begin position="206"/>
        <end position="226"/>
    </location>
</feature>
<comment type="caution">
    <text evidence="2">The sequence shown here is derived from an EMBL/GenBank/DDBJ whole genome shotgun (WGS) entry which is preliminary data.</text>
</comment>
<dbReference type="Pfam" id="PF14023">
    <property type="entry name" value="Bestrophin-like"/>
    <property type="match status" value="1"/>
</dbReference>
<sequence length="258" mass="27502">MTTSLIVVFVILGVLLVAGIVVARKFVISPDDSDGPVGSLIAPCVLSIYLIALAMGLVIGWENNRGAADSAVEEAGHATALYWGTAAFPEEEGDAVREDLRDYVDTVIEEDWPVMREQRELDPSGSAALDRLRVSVNDLPADDPAAALERMEVRHNVTDLVQSRVERSDSAQATIPGVILLATAISGLAVVVLPFAMRVGQARTRIFWSVVNLVFIASSLVILLALDNPYSGLLATDSGSFEDALAGFDRIDAALTTP</sequence>
<accession>A0A9X3NPJ7</accession>
<keyword evidence="3" id="KW-1185">Reference proteome</keyword>
<reference evidence="2" key="1">
    <citation type="submission" date="2021-10" db="EMBL/GenBank/DDBJ databases">
        <title>Streptomonospora sp. nov., isolated from mangrove soil.</title>
        <authorList>
            <person name="Chen X."/>
            <person name="Ge X."/>
            <person name="Liu W."/>
        </authorList>
    </citation>
    <scope>NUCLEOTIDE SEQUENCE</scope>
    <source>
        <strain evidence="2">S1-112</strain>
    </source>
</reference>